<reference evidence="2" key="1">
    <citation type="journal article" date="2017" name="Front. Plant Sci.">
        <title>Climate Clever Clovers: New Paradigm to Reduce the Environmental Footprint of Ruminants by Breeding Low Methanogenic Forages Utilizing Haplotype Variation.</title>
        <authorList>
            <person name="Kaur P."/>
            <person name="Appels R."/>
            <person name="Bayer P.E."/>
            <person name="Keeble-Gagnere G."/>
            <person name="Wang J."/>
            <person name="Hirakawa H."/>
            <person name="Shirasawa K."/>
            <person name="Vercoe P."/>
            <person name="Stefanova K."/>
            <person name="Durmic Z."/>
            <person name="Nichols P."/>
            <person name="Revell C."/>
            <person name="Isobe S.N."/>
            <person name="Edwards D."/>
            <person name="Erskine W."/>
        </authorList>
    </citation>
    <scope>NUCLEOTIDE SEQUENCE [LARGE SCALE GENOMIC DNA]</scope>
    <source>
        <strain evidence="2">cv. Daliak</strain>
    </source>
</reference>
<protein>
    <submittedName>
        <fullName evidence="1">Uncharacterized protein</fullName>
    </submittedName>
</protein>
<evidence type="ECO:0000313" key="2">
    <source>
        <dbReference type="Proteomes" id="UP000242715"/>
    </source>
</evidence>
<gene>
    <name evidence="1" type="ORF">TSUD_181670</name>
</gene>
<keyword evidence="2" id="KW-1185">Reference proteome</keyword>
<dbReference type="AlphaFoldDB" id="A0A2Z6NS06"/>
<sequence length="138" mass="15916">MHELCLLTVGMVRECVTDSFDQDEVSLDTGPNQQLVKDWVDTESVEEETEQQTSTTDNKEKFWSSALTQRVLFTFRNTDSSVDRRVRGGADRLQEVINATLMHHFHHNVTVLVLECVFTMFKVDLIYTCKNNVDIPDM</sequence>
<organism evidence="1 2">
    <name type="scientific">Trifolium subterraneum</name>
    <name type="common">Subterranean clover</name>
    <dbReference type="NCBI Taxonomy" id="3900"/>
    <lineage>
        <taxon>Eukaryota</taxon>
        <taxon>Viridiplantae</taxon>
        <taxon>Streptophyta</taxon>
        <taxon>Embryophyta</taxon>
        <taxon>Tracheophyta</taxon>
        <taxon>Spermatophyta</taxon>
        <taxon>Magnoliopsida</taxon>
        <taxon>eudicotyledons</taxon>
        <taxon>Gunneridae</taxon>
        <taxon>Pentapetalae</taxon>
        <taxon>rosids</taxon>
        <taxon>fabids</taxon>
        <taxon>Fabales</taxon>
        <taxon>Fabaceae</taxon>
        <taxon>Papilionoideae</taxon>
        <taxon>50 kb inversion clade</taxon>
        <taxon>NPAAA clade</taxon>
        <taxon>Hologalegina</taxon>
        <taxon>IRL clade</taxon>
        <taxon>Trifolieae</taxon>
        <taxon>Trifolium</taxon>
    </lineage>
</organism>
<dbReference type="Proteomes" id="UP000242715">
    <property type="component" value="Unassembled WGS sequence"/>
</dbReference>
<dbReference type="EMBL" id="DF974278">
    <property type="protein sequence ID" value="GAU47054.1"/>
    <property type="molecule type" value="Genomic_DNA"/>
</dbReference>
<accession>A0A2Z6NS06</accession>
<name>A0A2Z6NS06_TRISU</name>
<proteinExistence type="predicted"/>
<evidence type="ECO:0000313" key="1">
    <source>
        <dbReference type="EMBL" id="GAU47054.1"/>
    </source>
</evidence>